<dbReference type="RefSeq" id="WP_127017129.1">
    <property type="nucleotide sequence ID" value="NZ_CP016379.1"/>
</dbReference>
<feature type="region of interest" description="Disordered" evidence="1">
    <location>
        <begin position="454"/>
        <end position="473"/>
    </location>
</feature>
<dbReference type="AlphaFoldDB" id="A0A3Q9HR49"/>
<evidence type="ECO:0000313" key="2">
    <source>
        <dbReference type="EMBL" id="AZR73782.1"/>
    </source>
</evidence>
<organism evidence="2 3">
    <name type="scientific">Anoxybacter fermentans</name>
    <dbReference type="NCBI Taxonomy" id="1323375"/>
    <lineage>
        <taxon>Bacteria</taxon>
        <taxon>Bacillati</taxon>
        <taxon>Bacillota</taxon>
        <taxon>Clostridia</taxon>
        <taxon>Halanaerobiales</taxon>
        <taxon>Anoxybacter</taxon>
    </lineage>
</organism>
<accession>A0A3Q9HR49</accession>
<protein>
    <submittedName>
        <fullName evidence="2">Uncharacterized protein</fullName>
    </submittedName>
</protein>
<evidence type="ECO:0000256" key="1">
    <source>
        <dbReference type="SAM" id="MobiDB-lite"/>
    </source>
</evidence>
<name>A0A3Q9HR49_9FIRM</name>
<dbReference type="KEGG" id="aft:BBF96_10525"/>
<reference evidence="2 3" key="1">
    <citation type="submission" date="2016-07" db="EMBL/GenBank/DDBJ databases">
        <title>Genome and transcriptome analysis of iron-reducing fermentative bacteria Anoxybacter fermentans.</title>
        <authorList>
            <person name="Zeng X."/>
            <person name="Shao Z."/>
        </authorList>
    </citation>
    <scope>NUCLEOTIDE SEQUENCE [LARGE SCALE GENOMIC DNA]</scope>
    <source>
        <strain evidence="2 3">DY22613</strain>
    </source>
</reference>
<proteinExistence type="predicted"/>
<evidence type="ECO:0000313" key="3">
    <source>
        <dbReference type="Proteomes" id="UP000267250"/>
    </source>
</evidence>
<keyword evidence="3" id="KW-1185">Reference proteome</keyword>
<gene>
    <name evidence="2" type="ORF">BBF96_10525</name>
</gene>
<sequence length="570" mass="68171">MVEKLWNMLKLIPSIAASRKNSMITGLARIEENSDELIISVYHLPDPMEFLGGREATYYAWSYDSKNNKWNKIGKLQRRNKLTFSFKKKLSPEGDGIFVTVEAKDMEPNRPGQVIISSNPELFYQDLTGESIEKIPARKEEKNDEEIKPAVNAEESIEMDLKEESYQKERVEENYEEESVHFGLEMSEGKAEEDLVEESVTLDSKEELKYPEPERAVNESEIDEEKAMLTNQFGEVLSDFHRDLSVDEVIKILKKRLKFWKKEIDFVEYWEKCKEYCCEFYEETKLKELLMQINEDVKDILDRIDLDDLWDRIEDFIKEIMELLNSKEWIEKSKCWLKEADIKEWFYKIRAYLDAILDEINPEELWCKIKDWLESILEKMDIDEILIWIKLKIRKMREMDVDEFKKECKRLFKQFVDGLKMPELKVAIFKVAVKDKVNRVEKFIQKIKDRDGFKKLGQKSRPPKSKDKRTNQKKKNQFLDYTTHINFYDNPYIFKPIPDYGSEEIPFVQPYLFYSYPCMGYMNGMCPYIQTPYQSFFRVGYDAMGEPRYFYDIKDEEYYFITPDGEIEKR</sequence>
<dbReference type="Proteomes" id="UP000267250">
    <property type="component" value="Chromosome"/>
</dbReference>
<dbReference type="EMBL" id="CP016379">
    <property type="protein sequence ID" value="AZR73782.1"/>
    <property type="molecule type" value="Genomic_DNA"/>
</dbReference>